<dbReference type="Proteomes" id="UP001153954">
    <property type="component" value="Unassembled WGS sequence"/>
</dbReference>
<dbReference type="PROSITE" id="PS50089">
    <property type="entry name" value="ZF_RING_2"/>
    <property type="match status" value="1"/>
</dbReference>
<comment type="caution">
    <text evidence="9">The sequence shown here is derived from an EMBL/GenBank/DDBJ whole genome shotgun (WGS) entry which is preliminary data.</text>
</comment>
<comment type="similarity">
    <text evidence="1 7">Belongs to the LTN1 family.</text>
</comment>
<dbReference type="EC" id="2.3.2.27" evidence="7"/>
<comment type="catalytic activity">
    <reaction evidence="7">
        <text>S-ubiquitinyl-[E2 ubiquitin-conjugating enzyme]-L-cysteine + [acceptor protein]-L-lysine = [E2 ubiquitin-conjugating enzyme]-L-cysteine + N(6)-ubiquitinyl-[acceptor protein]-L-lysine.</text>
        <dbReference type="EC" id="2.3.2.27"/>
    </reaction>
</comment>
<dbReference type="InterPro" id="IPR054478">
    <property type="entry name" value="LTN1_UBC"/>
</dbReference>
<accession>A0AAU9TVK7</accession>
<dbReference type="InterPro" id="IPR039795">
    <property type="entry name" value="LTN1/Rkr1"/>
</dbReference>
<evidence type="ECO:0000256" key="3">
    <source>
        <dbReference type="ARBA" id="ARBA00022771"/>
    </source>
</evidence>
<dbReference type="GO" id="GO:0005829">
    <property type="term" value="C:cytosol"/>
    <property type="evidence" value="ECO:0007669"/>
    <property type="project" value="UniProtKB-UniRule"/>
</dbReference>
<evidence type="ECO:0000313" key="9">
    <source>
        <dbReference type="EMBL" id="CAH2089484.1"/>
    </source>
</evidence>
<dbReference type="AlphaFoldDB" id="A0AAU9TVK7"/>
<keyword evidence="7" id="KW-0808">Transferase</keyword>
<dbReference type="Gene3D" id="3.30.40.10">
    <property type="entry name" value="Zinc/RING finger domain, C3HC4 (zinc finger)"/>
    <property type="match status" value="1"/>
</dbReference>
<evidence type="ECO:0000256" key="2">
    <source>
        <dbReference type="ARBA" id="ARBA00017157"/>
    </source>
</evidence>
<evidence type="ECO:0000313" key="10">
    <source>
        <dbReference type="Proteomes" id="UP001153954"/>
    </source>
</evidence>
<dbReference type="GO" id="GO:1990116">
    <property type="term" value="P:ribosome-associated ubiquitin-dependent protein catabolic process"/>
    <property type="evidence" value="ECO:0007669"/>
    <property type="project" value="UniProtKB-UniRule"/>
</dbReference>
<dbReference type="GO" id="GO:0008270">
    <property type="term" value="F:zinc ion binding"/>
    <property type="evidence" value="ECO:0007669"/>
    <property type="project" value="UniProtKB-KW"/>
</dbReference>
<keyword evidence="10" id="KW-1185">Reference proteome</keyword>
<evidence type="ECO:0000256" key="6">
    <source>
        <dbReference type="PROSITE-ProRule" id="PRU00175"/>
    </source>
</evidence>
<keyword evidence="4 7" id="KW-0862">Zinc</keyword>
<dbReference type="InterPro" id="IPR001841">
    <property type="entry name" value="Znf_RING"/>
</dbReference>
<dbReference type="SUPFAM" id="SSF57850">
    <property type="entry name" value="RING/U-box"/>
    <property type="match status" value="1"/>
</dbReference>
<evidence type="ECO:0000259" key="8">
    <source>
        <dbReference type="PROSITE" id="PS50089"/>
    </source>
</evidence>
<keyword evidence="7" id="KW-0479">Metal-binding</keyword>
<dbReference type="PANTHER" id="PTHR12389:SF0">
    <property type="entry name" value="E3 UBIQUITIN-PROTEIN LIGASE LISTERIN"/>
    <property type="match status" value="1"/>
</dbReference>
<name>A0AAU9TVK7_EUPED</name>
<reference evidence="9" key="1">
    <citation type="submission" date="2022-03" db="EMBL/GenBank/DDBJ databases">
        <authorList>
            <person name="Tunstrom K."/>
        </authorList>
    </citation>
    <scope>NUCLEOTIDE SEQUENCE</scope>
</reference>
<sequence length="693" mass="76868">MLCLKGTICDFPCAGITEGGYWKLRDHHNAWKYPSCKGTGAPSPHFLPCFPVSNVVPCPQAVRRARSTDRVVLVRSVLAAQTCGCANCEQIVRDSRAGLAPSENIINAYYEHKHLMLFKMDLSVAPWSAIINNAAIVEFLEEAVRTQGLELSAHQWDLIVISLCSLVNSLRLSAHQWNCNKVAIIARAVLTLLGSVHEFVSSVQTKREQQPSAHVLALPAKWADDIEPYLTRHIVELVMVVLELDYSPMTSCRLETMDALIASLQHLRRTAVSSAPSLRAVCARAADALRRDTHAAYKYLAAAVLDFVTEALVLDDAEKLAACGSRENVTPRPEYSLRYFDDAMMDLQEQVDAALSGVEVCEGTRELQPGSDGHSAALGLLLLAAHLMRQCARARGDRDLAKLYIELLSEGAHVGGLMANTMRLLPRDVLDAKLESAIHPVPMHCWSAFEDMPPLDVYRWCDADTVASLACFVLCETLGGLAVGEAEDWAYTLSPSAGATLRRIVIVIVAPLLRRRLLNQLCESAHELPEIHLSIEWSRAEVSCELQLEEDTIELTLQLADLHPLVLPTIDSSLMVEPDMHSIALYLTYENGTLINAVKMWIDTVTAYMQRSPQCLICFDRLHSVSGILPTEACIQCRKKFHMSCLLKWFWTRGNSNCPVRYVNSRERLAALGFCSPGRTQAMGKVPYVKKER</sequence>
<dbReference type="GO" id="GO:1990112">
    <property type="term" value="C:RQC complex"/>
    <property type="evidence" value="ECO:0007669"/>
    <property type="project" value="UniProtKB-UniRule"/>
</dbReference>
<dbReference type="GO" id="GO:0061630">
    <property type="term" value="F:ubiquitin protein ligase activity"/>
    <property type="evidence" value="ECO:0007669"/>
    <property type="project" value="UniProtKB-UniRule"/>
</dbReference>
<dbReference type="GO" id="GO:0043023">
    <property type="term" value="F:ribosomal large subunit binding"/>
    <property type="evidence" value="ECO:0007669"/>
    <property type="project" value="TreeGrafter"/>
</dbReference>
<comment type="subunit">
    <text evidence="7">Component of the ribosome quality control complex (RQC).</text>
</comment>
<keyword evidence="3 6" id="KW-0863">Zinc-finger</keyword>
<evidence type="ECO:0000256" key="5">
    <source>
        <dbReference type="ARBA" id="ARBA00032366"/>
    </source>
</evidence>
<keyword evidence="7" id="KW-0833">Ubl conjugation pathway</keyword>
<feature type="domain" description="RING-type" evidence="8">
    <location>
        <begin position="615"/>
        <end position="660"/>
    </location>
</feature>
<proteinExistence type="inferred from homology"/>
<dbReference type="EMBL" id="CAKOGL010000008">
    <property type="protein sequence ID" value="CAH2089484.1"/>
    <property type="molecule type" value="Genomic_DNA"/>
</dbReference>
<evidence type="ECO:0000256" key="4">
    <source>
        <dbReference type="ARBA" id="ARBA00022833"/>
    </source>
</evidence>
<gene>
    <name evidence="9" type="ORF">EEDITHA_LOCUS5534</name>
</gene>
<comment type="pathway">
    <text evidence="7">Protein modification; protein ubiquitination.</text>
</comment>
<comment type="function">
    <text evidence="7">E3 ubiquitin-protein ligase. Component of the ribosome quality control complex (RQC), a ribosome-associated complex that mediates ubiquitination and extraction of incompletely synthesized nascent chains for proteasomal degradation.</text>
</comment>
<organism evidence="9 10">
    <name type="scientific">Euphydryas editha</name>
    <name type="common">Edith's checkerspot</name>
    <dbReference type="NCBI Taxonomy" id="104508"/>
    <lineage>
        <taxon>Eukaryota</taxon>
        <taxon>Metazoa</taxon>
        <taxon>Ecdysozoa</taxon>
        <taxon>Arthropoda</taxon>
        <taxon>Hexapoda</taxon>
        <taxon>Insecta</taxon>
        <taxon>Pterygota</taxon>
        <taxon>Neoptera</taxon>
        <taxon>Endopterygota</taxon>
        <taxon>Lepidoptera</taxon>
        <taxon>Glossata</taxon>
        <taxon>Ditrysia</taxon>
        <taxon>Papilionoidea</taxon>
        <taxon>Nymphalidae</taxon>
        <taxon>Nymphalinae</taxon>
        <taxon>Euphydryas</taxon>
    </lineage>
</organism>
<evidence type="ECO:0000256" key="7">
    <source>
        <dbReference type="RuleBase" id="RU367090"/>
    </source>
</evidence>
<dbReference type="InterPro" id="IPR013083">
    <property type="entry name" value="Znf_RING/FYVE/PHD"/>
</dbReference>
<protein>
    <recommendedName>
        <fullName evidence="2 7">E3 ubiquitin-protein ligase listerin</fullName>
        <ecNumber evidence="7">2.3.2.27</ecNumber>
    </recommendedName>
    <alternativeName>
        <fullName evidence="5 7">RING-type E3 ubiquitin transferase listerin</fullName>
    </alternativeName>
</protein>
<dbReference type="PANTHER" id="PTHR12389">
    <property type="entry name" value="ZINC FINGER PROTEIN 294"/>
    <property type="match status" value="1"/>
</dbReference>
<dbReference type="Pfam" id="PF23009">
    <property type="entry name" value="UBC_like"/>
    <property type="match status" value="1"/>
</dbReference>
<dbReference type="GO" id="GO:0072344">
    <property type="term" value="P:rescue of stalled ribosome"/>
    <property type="evidence" value="ECO:0007669"/>
    <property type="project" value="UniProtKB-UniRule"/>
</dbReference>
<evidence type="ECO:0000256" key="1">
    <source>
        <dbReference type="ARBA" id="ARBA00007997"/>
    </source>
</evidence>